<dbReference type="RefSeq" id="XP_019498599.1">
    <property type="nucleotide sequence ID" value="XM_019643054.1"/>
</dbReference>
<keyword evidence="3" id="KW-1185">Reference proteome</keyword>
<reference evidence="4 5" key="1">
    <citation type="submission" date="2025-04" db="UniProtKB">
        <authorList>
            <consortium name="RefSeq"/>
        </authorList>
    </citation>
    <scope>IDENTIFICATION</scope>
    <source>
        <tissue evidence="4 5">Muscle</tissue>
    </source>
</reference>
<dbReference type="RefSeq" id="XP_019498601.1">
    <property type="nucleotide sequence ID" value="XM_019643056.1"/>
</dbReference>
<sequence>MKNVLTKKCMSSHWLNFHQKKIKQRMERKIDSRSFRDGTGKKLCSPKILSNKKSSAFSGIRSEIPHASQYRASCARTQRGRLRELHTRCVARKFLYLWIRKTFGRVFPSKARFYYEQRLLRNIFEEWKEQWWVSHREWKLCVRADCHYRYYLYNLMFQTWKTFENQQQEARSKYLKAENHDAKQKMQQAWKSWLIYVVFRRTKLQMQTSALEFRQRSILWVWWSKWRQRLGQACVGRALHASAVRHRALSLQLQAWSRWWEQLLQVQRERWKVVSAVKHHQHWQKWRSLKAWIEYLQGRRVKRQQNEMAKRFYRVTVLQTHFHDWQWAWERRESLYAHHAQVGALARKMVLRRAFIHWKHYVLPCAEEAAQWKLVEEHCRRSLLYFCFRALKDNVTRAHLQRLRRNLAHQQHDITLLLRFWNIWQSRVEQREEGEQLPLLCAAREHHRICLLRKCIKLWLQHAQKRQRKQLLQTRADSHFQQRALPAAFWAWRRLWRWQQQESILNARAAHFHRETLEKQVFAVWWQKMFQHRENRLAERMAILHAERQLLRRSWSTWQRQAAAHWQEQQWQAVACAHHCHRWLRRAFCVWRERARGLRSEKMGRVLAAEFHSARLLRWAWNRWRESLALQGAKQQKLMCADLHSQHTMLHRALQTWRVGAAATLQSPCLGGMGQTYHSQVQSILQEVAARESQHKRQLLRDVLHRWRENTMASVDEAKKTSQARAHYRRTVCFKVLVQWQEAASMQIHYRQQEACAIREAQKALDWGRLRTWFRHWRDLGQKAAQQRAQLERAAQHYPQQLLLQGLARWKVHHLGCVRKRVLRRQGAQFLAQTLSQSYFRQWRQQLVNRRQEQRGTAQALWFWAFSLQAKAWAAWLSFVLERRRKKARLEQAVQTYHEQLLREGVMRLLRFATGMKAFRQQLRTQQQMQEAHSLHRAVCRCAMLWKQKVLGPGREHQPPTSTVPSRRVTFEGPLPNHITAGAGDATLEIKRSRAPRGPQGALGSLALDAGDPNLLELNAVRLARKQPRRPDFLLEPLQSQRPLGCGTLGKQGPEALREHCLGMAQPAGPSLTRPFMAKALTALIPSSTLPQPGALLRPPGLKLPPTASTGPELLPPSSFTLRGVDTLAGASARQTSLGITPQAPPSLASVPDSRLLLPGDFTGTRPGLGSETTGVYLKPLSAVGTRATPSTQAPSIQPGPNLEGGQAYSPVALGHADLEAELEGIQQQLQDYQTTKQNLRSYQRQAGSLHRWLELSQEEPRSEDQEAEQQVQKELQEVELHIQQLAAELQARRQPINACLARVQALRRALC</sequence>
<evidence type="ECO:0000256" key="1">
    <source>
        <dbReference type="SAM" id="Coils"/>
    </source>
</evidence>
<evidence type="ECO:0000313" key="8">
    <source>
        <dbReference type="RefSeq" id="XP_019498598.1"/>
    </source>
</evidence>
<dbReference type="CTD" id="9814"/>
<protein>
    <submittedName>
        <fullName evidence="4 5">Protein SFI1 homolog isoform X1</fullName>
    </submittedName>
</protein>
<evidence type="ECO:0000313" key="4">
    <source>
        <dbReference type="RefSeq" id="XP_019498594.1"/>
    </source>
</evidence>
<dbReference type="PANTHER" id="PTHR22028:SF4">
    <property type="entry name" value="PROTEIN SFI1 HOMOLOG"/>
    <property type="match status" value="1"/>
</dbReference>
<feature type="coiled-coil region" evidence="1">
    <location>
        <begin position="1216"/>
        <end position="1289"/>
    </location>
</feature>
<dbReference type="RefSeq" id="XP_019498600.1">
    <property type="nucleotide sequence ID" value="XM_019643055.1"/>
</dbReference>
<evidence type="ECO:0000313" key="5">
    <source>
        <dbReference type="RefSeq" id="XP_019498595.1"/>
    </source>
</evidence>
<evidence type="ECO:0000313" key="3">
    <source>
        <dbReference type="Proteomes" id="UP000694851"/>
    </source>
</evidence>
<dbReference type="RefSeq" id="XP_019498604.1">
    <property type="nucleotide sequence ID" value="XM_019643059.1"/>
</dbReference>
<evidence type="ECO:0000256" key="2">
    <source>
        <dbReference type="SAM" id="MobiDB-lite"/>
    </source>
</evidence>
<evidence type="ECO:0000313" key="12">
    <source>
        <dbReference type="RefSeq" id="XP_019498602.1"/>
    </source>
</evidence>
<dbReference type="RefSeq" id="XP_019498606.1">
    <property type="nucleotide sequence ID" value="XM_019643061.1"/>
</dbReference>
<dbReference type="RefSeq" id="XP_019498598.1">
    <property type="nucleotide sequence ID" value="XM_019643053.1"/>
</dbReference>
<dbReference type="KEGG" id="hai:109383045"/>
<gene>
    <name evidence="4 5 6 7 8 9 10 11 12 13 14 15 16" type="primary">SFI1</name>
</gene>
<evidence type="ECO:0000313" key="6">
    <source>
        <dbReference type="RefSeq" id="XP_019498596.1"/>
    </source>
</evidence>
<evidence type="ECO:0000313" key="11">
    <source>
        <dbReference type="RefSeq" id="XP_019498601.1"/>
    </source>
</evidence>
<feature type="region of interest" description="Disordered" evidence="2">
    <location>
        <begin position="1186"/>
        <end position="1205"/>
    </location>
</feature>
<dbReference type="GeneID" id="109383045"/>
<dbReference type="OrthoDB" id="195843at2759"/>
<dbReference type="RefSeq" id="XP_019498607.1">
    <property type="nucleotide sequence ID" value="XM_019643062.1"/>
</dbReference>
<evidence type="ECO:0000313" key="16">
    <source>
        <dbReference type="RefSeq" id="XP_019498607.1"/>
    </source>
</evidence>
<dbReference type="RefSeq" id="XP_019498602.1">
    <property type="nucleotide sequence ID" value="XM_019643057.1"/>
</dbReference>
<evidence type="ECO:0000313" key="13">
    <source>
        <dbReference type="RefSeq" id="XP_019498604.1"/>
    </source>
</evidence>
<dbReference type="RefSeq" id="XP_019498596.1">
    <property type="nucleotide sequence ID" value="XM_019643051.1"/>
</dbReference>
<dbReference type="RefSeq" id="XP_019498595.1">
    <property type="nucleotide sequence ID" value="XM_019643050.1"/>
</dbReference>
<keyword evidence="1" id="KW-0175">Coiled coil</keyword>
<evidence type="ECO:0000313" key="14">
    <source>
        <dbReference type="RefSeq" id="XP_019498605.1"/>
    </source>
</evidence>
<dbReference type="RefSeq" id="XP_019498594.1">
    <property type="nucleotide sequence ID" value="XM_019643049.1"/>
</dbReference>
<proteinExistence type="predicted"/>
<dbReference type="Proteomes" id="UP000694851">
    <property type="component" value="Unplaced"/>
</dbReference>
<dbReference type="PANTHER" id="PTHR22028">
    <property type="entry name" value="SFI1 SPINDLE BODY DOMAIN-CONTAINING PROTEIN-RELATED"/>
    <property type="match status" value="1"/>
</dbReference>
<dbReference type="RefSeq" id="XP_019498605.1">
    <property type="nucleotide sequence ID" value="XM_019643060.1"/>
</dbReference>
<evidence type="ECO:0000313" key="10">
    <source>
        <dbReference type="RefSeq" id="XP_019498600.1"/>
    </source>
</evidence>
<dbReference type="GO" id="GO:0019902">
    <property type="term" value="F:phosphatase binding"/>
    <property type="evidence" value="ECO:0007669"/>
    <property type="project" value="TreeGrafter"/>
</dbReference>
<evidence type="ECO:0000313" key="7">
    <source>
        <dbReference type="RefSeq" id="XP_019498597.1"/>
    </source>
</evidence>
<dbReference type="RefSeq" id="XP_019498597.1">
    <property type="nucleotide sequence ID" value="XM_019643052.1"/>
</dbReference>
<organism evidence="3 6">
    <name type="scientific">Hipposideros armiger</name>
    <name type="common">Great Himalayan leaf-nosed bat</name>
    <dbReference type="NCBI Taxonomy" id="186990"/>
    <lineage>
        <taxon>Eukaryota</taxon>
        <taxon>Metazoa</taxon>
        <taxon>Chordata</taxon>
        <taxon>Craniata</taxon>
        <taxon>Vertebrata</taxon>
        <taxon>Euteleostomi</taxon>
        <taxon>Mammalia</taxon>
        <taxon>Eutheria</taxon>
        <taxon>Laurasiatheria</taxon>
        <taxon>Chiroptera</taxon>
        <taxon>Yinpterochiroptera</taxon>
        <taxon>Rhinolophoidea</taxon>
        <taxon>Hipposideridae</taxon>
        <taxon>Hipposideros</taxon>
    </lineage>
</organism>
<name>A0A8B7RC12_HIPAR</name>
<evidence type="ECO:0000313" key="9">
    <source>
        <dbReference type="RefSeq" id="XP_019498599.1"/>
    </source>
</evidence>
<dbReference type="InterPro" id="IPR052270">
    <property type="entry name" value="CACF_protein"/>
</dbReference>
<accession>A0A8B7RC12</accession>
<evidence type="ECO:0000313" key="15">
    <source>
        <dbReference type="RefSeq" id="XP_019498606.1"/>
    </source>
</evidence>